<dbReference type="AlphaFoldDB" id="A0A0F9AL84"/>
<name>A0A0F9AL84_9ZZZZ</name>
<comment type="caution">
    <text evidence="1">The sequence shown here is derived from an EMBL/GenBank/DDBJ whole genome shotgun (WGS) entry which is preliminary data.</text>
</comment>
<dbReference type="EMBL" id="LAZR01042178">
    <property type="protein sequence ID" value="KKL10160.1"/>
    <property type="molecule type" value="Genomic_DNA"/>
</dbReference>
<reference evidence="1" key="1">
    <citation type="journal article" date="2015" name="Nature">
        <title>Complex archaea that bridge the gap between prokaryotes and eukaryotes.</title>
        <authorList>
            <person name="Spang A."/>
            <person name="Saw J.H."/>
            <person name="Jorgensen S.L."/>
            <person name="Zaremba-Niedzwiedzka K."/>
            <person name="Martijn J."/>
            <person name="Lind A.E."/>
            <person name="van Eijk R."/>
            <person name="Schleper C."/>
            <person name="Guy L."/>
            <person name="Ettema T.J."/>
        </authorList>
    </citation>
    <scope>NUCLEOTIDE SEQUENCE</scope>
</reference>
<evidence type="ECO:0000313" key="1">
    <source>
        <dbReference type="EMBL" id="KKL10160.1"/>
    </source>
</evidence>
<proteinExistence type="predicted"/>
<gene>
    <name evidence="1" type="ORF">LCGC14_2558630</name>
</gene>
<accession>A0A0F9AL84</accession>
<protein>
    <submittedName>
        <fullName evidence="1">Uncharacterized protein</fullName>
    </submittedName>
</protein>
<organism evidence="1">
    <name type="scientific">marine sediment metagenome</name>
    <dbReference type="NCBI Taxonomy" id="412755"/>
    <lineage>
        <taxon>unclassified sequences</taxon>
        <taxon>metagenomes</taxon>
        <taxon>ecological metagenomes</taxon>
    </lineage>
</organism>
<sequence length="89" mass="10206">MAELIREVGRDEPGGDRVNHALQVIVWNGVDGWTKRHLTRGGLRTLCGERIVRGYDMVTSDYGTLFGEGENDCDRCRVFRLREVLREAR</sequence>